<organism evidence="11 12">
    <name type="scientific">Sumerlaea chitinivorans</name>
    <dbReference type="NCBI Taxonomy" id="2250252"/>
    <lineage>
        <taxon>Bacteria</taxon>
        <taxon>Candidatus Sumerlaeota</taxon>
        <taxon>Candidatus Sumerlaeia</taxon>
        <taxon>Candidatus Sumerlaeales</taxon>
        <taxon>Candidatus Sumerlaeaceae</taxon>
        <taxon>Candidatus Sumerlaea</taxon>
    </lineage>
</organism>
<dbReference type="Gene3D" id="1.10.3720.10">
    <property type="entry name" value="MetI-like"/>
    <property type="match status" value="1"/>
</dbReference>
<dbReference type="FunFam" id="1.10.3720.10:FF:000006">
    <property type="entry name" value="Glutamate/aspartate ABC transporter, permease protein GltK"/>
    <property type="match status" value="1"/>
</dbReference>
<dbReference type="PANTHER" id="PTHR30614">
    <property type="entry name" value="MEMBRANE COMPONENT OF AMINO ACID ABC TRANSPORTER"/>
    <property type="match status" value="1"/>
</dbReference>
<dbReference type="AlphaFoldDB" id="A0A2Z4Y4Z1"/>
<dbReference type="Pfam" id="PF00528">
    <property type="entry name" value="BPD_transp_1"/>
    <property type="match status" value="1"/>
</dbReference>
<dbReference type="NCBIfam" id="TIGR01726">
    <property type="entry name" value="HEQRo_perm_3TM"/>
    <property type="match status" value="1"/>
</dbReference>
<evidence type="ECO:0000256" key="3">
    <source>
        <dbReference type="ARBA" id="ARBA00022448"/>
    </source>
</evidence>
<dbReference type="InterPro" id="IPR035906">
    <property type="entry name" value="MetI-like_sf"/>
</dbReference>
<keyword evidence="6" id="KW-0029">Amino-acid transport</keyword>
<feature type="domain" description="ABC transmembrane type-1" evidence="10">
    <location>
        <begin position="38"/>
        <end position="229"/>
    </location>
</feature>
<feature type="transmembrane region" description="Helical" evidence="9">
    <location>
        <begin position="207"/>
        <end position="226"/>
    </location>
</feature>
<keyword evidence="7 9" id="KW-1133">Transmembrane helix</keyword>
<evidence type="ECO:0000313" key="11">
    <source>
        <dbReference type="EMBL" id="AXA36214.1"/>
    </source>
</evidence>
<evidence type="ECO:0000313" key="12">
    <source>
        <dbReference type="Proteomes" id="UP000262583"/>
    </source>
</evidence>
<comment type="similarity">
    <text evidence="2">Belongs to the binding-protein-dependent transport system permease family. HisMQ subfamily.</text>
</comment>
<protein>
    <submittedName>
        <fullName evidence="11">Amino acid ABC transporter binding protein and permease protein</fullName>
    </submittedName>
</protein>
<evidence type="ECO:0000256" key="8">
    <source>
        <dbReference type="ARBA" id="ARBA00023136"/>
    </source>
</evidence>
<keyword evidence="8 9" id="KW-0472">Membrane</keyword>
<dbReference type="PANTHER" id="PTHR30614:SF20">
    <property type="entry name" value="GLUTAMINE TRANSPORT SYSTEM PERMEASE PROTEIN GLNP"/>
    <property type="match status" value="1"/>
</dbReference>
<sequence length="247" mass="27198">MLVFSLIVQFAYAQAATTEKIDFWDLVGKFAPRFWEGTCLTILISVLSMLLATTTGLGLALVRLYAPRPLAAIAVAYIEFIRGTPLLIQLFFIYYGLPQIPYLGIELPALPAAILGVGLNYAAYEAEIYRSGIMAIPRSQVEAALALGLTRAQAVRYVVLPQALRLVIPPVTNDFVALFKDTSIVSILAISELTMTFRSASMATGRHFGFAVVTALIYFLLSFPLARLARKLEKRIHPHHDFGAKAY</sequence>
<evidence type="ECO:0000259" key="10">
    <source>
        <dbReference type="PROSITE" id="PS50928"/>
    </source>
</evidence>
<dbReference type="Proteomes" id="UP000262583">
    <property type="component" value="Chromosome"/>
</dbReference>
<comment type="subcellular location">
    <subcellularLocation>
        <location evidence="1 9">Cell membrane</location>
        <topology evidence="1 9">Multi-pass membrane protein</topology>
    </subcellularLocation>
</comment>
<evidence type="ECO:0000256" key="9">
    <source>
        <dbReference type="RuleBase" id="RU363032"/>
    </source>
</evidence>
<dbReference type="SUPFAM" id="SSF161098">
    <property type="entry name" value="MetI-like"/>
    <property type="match status" value="1"/>
</dbReference>
<evidence type="ECO:0000256" key="4">
    <source>
        <dbReference type="ARBA" id="ARBA00022475"/>
    </source>
</evidence>
<evidence type="ECO:0000256" key="6">
    <source>
        <dbReference type="ARBA" id="ARBA00022970"/>
    </source>
</evidence>
<dbReference type="PROSITE" id="PS50928">
    <property type="entry name" value="ABC_TM1"/>
    <property type="match status" value="1"/>
</dbReference>
<gene>
    <name evidence="11" type="ORF">BRCON_1437</name>
</gene>
<dbReference type="GO" id="GO:0006865">
    <property type="term" value="P:amino acid transport"/>
    <property type="evidence" value="ECO:0007669"/>
    <property type="project" value="UniProtKB-KW"/>
</dbReference>
<dbReference type="InterPro" id="IPR043429">
    <property type="entry name" value="ArtM/GltK/GlnP/TcyL/YhdX-like"/>
</dbReference>
<proteinExistence type="inferred from homology"/>
<name>A0A2Z4Y4Z1_SUMC1</name>
<evidence type="ECO:0000256" key="1">
    <source>
        <dbReference type="ARBA" id="ARBA00004651"/>
    </source>
</evidence>
<dbReference type="CDD" id="cd06261">
    <property type="entry name" value="TM_PBP2"/>
    <property type="match status" value="1"/>
</dbReference>
<evidence type="ECO:0000256" key="7">
    <source>
        <dbReference type="ARBA" id="ARBA00022989"/>
    </source>
</evidence>
<dbReference type="InterPro" id="IPR010065">
    <property type="entry name" value="AA_ABC_transptr_permease_3TM"/>
</dbReference>
<evidence type="ECO:0000256" key="2">
    <source>
        <dbReference type="ARBA" id="ARBA00010072"/>
    </source>
</evidence>
<feature type="transmembrane region" description="Helical" evidence="9">
    <location>
        <begin position="39"/>
        <end position="62"/>
    </location>
</feature>
<dbReference type="GO" id="GO:0043190">
    <property type="term" value="C:ATP-binding cassette (ABC) transporter complex"/>
    <property type="evidence" value="ECO:0007669"/>
    <property type="project" value="InterPro"/>
</dbReference>
<reference evidence="11 12" key="1">
    <citation type="submission" date="2018-05" db="EMBL/GenBank/DDBJ databases">
        <title>A metagenomic window into the 2 km-deep terrestrial subsurface aquifer revealed taxonomically and functionally diverse microbial community comprising novel uncultured bacterial lineages.</title>
        <authorList>
            <person name="Kadnikov V.V."/>
            <person name="Mardanov A.V."/>
            <person name="Beletsky A.V."/>
            <person name="Banks D."/>
            <person name="Pimenov N.V."/>
            <person name="Frank Y.A."/>
            <person name="Karnachuk O.V."/>
            <person name="Ravin N.V."/>
        </authorList>
    </citation>
    <scope>NUCLEOTIDE SEQUENCE [LARGE SCALE GENOMIC DNA]</scope>
    <source>
        <strain evidence="11">BY</strain>
    </source>
</reference>
<dbReference type="InterPro" id="IPR000515">
    <property type="entry name" value="MetI-like"/>
</dbReference>
<keyword evidence="4" id="KW-1003">Cell membrane</keyword>
<dbReference type="KEGG" id="schv:BRCON_1437"/>
<dbReference type="GO" id="GO:0022857">
    <property type="term" value="F:transmembrane transporter activity"/>
    <property type="evidence" value="ECO:0007669"/>
    <property type="project" value="InterPro"/>
</dbReference>
<dbReference type="EMBL" id="CP030759">
    <property type="protein sequence ID" value="AXA36214.1"/>
    <property type="molecule type" value="Genomic_DNA"/>
</dbReference>
<keyword evidence="3 9" id="KW-0813">Transport</keyword>
<evidence type="ECO:0000256" key="5">
    <source>
        <dbReference type="ARBA" id="ARBA00022692"/>
    </source>
</evidence>
<feature type="transmembrane region" description="Helical" evidence="9">
    <location>
        <begin position="74"/>
        <end position="97"/>
    </location>
</feature>
<keyword evidence="5 9" id="KW-0812">Transmembrane</keyword>
<feature type="transmembrane region" description="Helical" evidence="9">
    <location>
        <begin position="103"/>
        <end position="124"/>
    </location>
</feature>
<accession>A0A2Z4Y4Z1</accession>